<evidence type="ECO:0000313" key="5">
    <source>
        <dbReference type="Proteomes" id="UP000185491"/>
    </source>
</evidence>
<dbReference type="AlphaFoldDB" id="A0A1L7D0L9"/>
<dbReference type="PANTHER" id="PTHR43764:SF1">
    <property type="entry name" value="MOLYBDOPTERIN MOLYBDOTRANSFERASE"/>
    <property type="match status" value="1"/>
</dbReference>
<keyword evidence="5" id="KW-1185">Reference proteome</keyword>
<organism evidence="4 5">
    <name type="scientific">Corynebacterium phocae</name>
    <dbReference type="NCBI Taxonomy" id="161895"/>
    <lineage>
        <taxon>Bacteria</taxon>
        <taxon>Bacillati</taxon>
        <taxon>Actinomycetota</taxon>
        <taxon>Actinomycetes</taxon>
        <taxon>Mycobacteriales</taxon>
        <taxon>Corynebacteriaceae</taxon>
        <taxon>Corynebacterium</taxon>
    </lineage>
</organism>
<name>A0A1L7D0L9_9CORY</name>
<evidence type="ECO:0000256" key="1">
    <source>
        <dbReference type="ARBA" id="ARBA00005046"/>
    </source>
</evidence>
<comment type="pathway">
    <text evidence="1">Cofactor biosynthesis; molybdopterin biosynthesis.</text>
</comment>
<gene>
    <name evidence="4" type="ORF">CPHO_00740</name>
</gene>
<protein>
    <submittedName>
        <fullName evidence="4">Molybdopterin biosynthesis protein</fullName>
    </submittedName>
</protein>
<dbReference type="SUPFAM" id="SSF53218">
    <property type="entry name" value="Molybdenum cofactor biosynthesis proteins"/>
    <property type="match status" value="1"/>
</dbReference>
<dbReference type="STRING" id="161895.CPHO_00740"/>
<dbReference type="CDD" id="cd00886">
    <property type="entry name" value="MogA_MoaB"/>
    <property type="match status" value="1"/>
</dbReference>
<evidence type="ECO:0000256" key="2">
    <source>
        <dbReference type="ARBA" id="ARBA00023150"/>
    </source>
</evidence>
<dbReference type="KEGG" id="cpho:CPHO_00740"/>
<evidence type="ECO:0000259" key="3">
    <source>
        <dbReference type="SMART" id="SM00852"/>
    </source>
</evidence>
<reference evidence="4 5" key="1">
    <citation type="submission" date="2014-08" db="EMBL/GenBank/DDBJ databases">
        <title>Complete genome sequence of Corynebacterium phocae M408/89/1(T)(=DSM 44612(T)), isolated from the common seal (Phoca vitulina).</title>
        <authorList>
            <person name="Ruckert C."/>
            <person name="Albersmeier A."/>
            <person name="Winkler A."/>
            <person name="Kalinowski J."/>
        </authorList>
    </citation>
    <scope>NUCLEOTIDE SEQUENCE [LARGE SCALE GENOMIC DNA]</scope>
    <source>
        <strain evidence="4 5">M408/89/1</strain>
    </source>
</reference>
<dbReference type="InterPro" id="IPR036425">
    <property type="entry name" value="MoaB/Mog-like_dom_sf"/>
</dbReference>
<dbReference type="EMBL" id="CP009249">
    <property type="protein sequence ID" value="APT91695.1"/>
    <property type="molecule type" value="Genomic_DNA"/>
</dbReference>
<dbReference type="RefSeq" id="WP_075732376.1">
    <property type="nucleotide sequence ID" value="NZ_CP009249.1"/>
</dbReference>
<keyword evidence="2" id="KW-0501">Molybdenum cofactor biosynthesis</keyword>
<dbReference type="SMART" id="SM00852">
    <property type="entry name" value="MoCF_biosynth"/>
    <property type="match status" value="1"/>
</dbReference>
<feature type="domain" description="MoaB/Mog" evidence="3">
    <location>
        <begin position="6"/>
        <end position="146"/>
    </location>
</feature>
<dbReference type="Gene3D" id="3.40.980.10">
    <property type="entry name" value="MoaB/Mog-like domain"/>
    <property type="match status" value="1"/>
</dbReference>
<dbReference type="InterPro" id="IPR001453">
    <property type="entry name" value="MoaB/Mog_dom"/>
</dbReference>
<dbReference type="InterPro" id="IPR051920">
    <property type="entry name" value="MPT_Adenylyltrnsfr/MoaC-Rel"/>
</dbReference>
<dbReference type="Pfam" id="PF00994">
    <property type="entry name" value="MoCF_biosynth"/>
    <property type="match status" value="1"/>
</dbReference>
<dbReference type="Proteomes" id="UP000185491">
    <property type="component" value="Chromosome"/>
</dbReference>
<dbReference type="PANTHER" id="PTHR43764">
    <property type="entry name" value="MOLYBDENUM COFACTOR BIOSYNTHESIS"/>
    <property type="match status" value="1"/>
</dbReference>
<accession>A0A1L7D0L9</accession>
<sequence>MLKRTAIILVASTRAAAGIYEDRSGPILEEFLSAHGLHVTRQVLPDAQLADALPTALSTHPDVLLISGGTGITPDDRSVEALAPHLDLELPGVAHAFYGVSAAVATAALSRTVAGIAGRTFCWAIPGSTGAAKDACRVLEPLLEHLLNQLEGNRDH</sequence>
<dbReference type="GO" id="GO:0006777">
    <property type="term" value="P:Mo-molybdopterin cofactor biosynthetic process"/>
    <property type="evidence" value="ECO:0007669"/>
    <property type="project" value="UniProtKB-KW"/>
</dbReference>
<evidence type="ECO:0000313" key="4">
    <source>
        <dbReference type="EMBL" id="APT91695.1"/>
    </source>
</evidence>
<proteinExistence type="predicted"/>